<evidence type="ECO:0000313" key="3">
    <source>
        <dbReference type="Proteomes" id="UP000553948"/>
    </source>
</evidence>
<accession>A0A7W2QM94</accession>
<proteinExistence type="predicted"/>
<organism evidence="2 3">
    <name type="scientific">Pseudomonas putida</name>
    <name type="common">Arthrobacter siderocapsulatus</name>
    <dbReference type="NCBI Taxonomy" id="303"/>
    <lineage>
        <taxon>Bacteria</taxon>
        <taxon>Pseudomonadati</taxon>
        <taxon>Pseudomonadota</taxon>
        <taxon>Gammaproteobacteria</taxon>
        <taxon>Pseudomonadales</taxon>
        <taxon>Pseudomonadaceae</taxon>
        <taxon>Pseudomonas</taxon>
    </lineage>
</organism>
<feature type="domain" description="BRCT" evidence="1">
    <location>
        <begin position="115"/>
        <end position="178"/>
    </location>
</feature>
<dbReference type="InterPro" id="IPR036420">
    <property type="entry name" value="BRCT_dom_sf"/>
</dbReference>
<gene>
    <name evidence="2" type="ORF">H4C47_27580</name>
</gene>
<dbReference type="AlphaFoldDB" id="A0A7W2QM94"/>
<protein>
    <recommendedName>
        <fullName evidence="1">BRCT domain-containing protein</fullName>
    </recommendedName>
</protein>
<dbReference type="EMBL" id="JACGDG010000058">
    <property type="protein sequence ID" value="MBA6119454.1"/>
    <property type="molecule type" value="Genomic_DNA"/>
</dbReference>
<name>A0A7W2QM94_PSEPU</name>
<dbReference type="Pfam" id="PF00533">
    <property type="entry name" value="BRCT"/>
    <property type="match status" value="1"/>
</dbReference>
<reference evidence="2 3" key="1">
    <citation type="submission" date="2020-07" db="EMBL/GenBank/DDBJ databases">
        <title>Diversity of carbapenemase encoding genes among Pseudomonas putida group clinical isolates in a tertiary Brazilian hospital.</title>
        <authorList>
            <person name="Alberto-Lei F."/>
            <person name="Nodari C.S."/>
            <person name="Streling A.P."/>
            <person name="Paulino J.T."/>
            <person name="Bessa-Neto F.O."/>
            <person name="Cayo R."/>
            <person name="Gales A.C."/>
        </authorList>
    </citation>
    <scope>NUCLEOTIDE SEQUENCE [LARGE SCALE GENOMIC DNA]</scope>
    <source>
        <strain evidence="2 3">12464</strain>
    </source>
</reference>
<evidence type="ECO:0000313" key="2">
    <source>
        <dbReference type="EMBL" id="MBA6119454.1"/>
    </source>
</evidence>
<evidence type="ECO:0000259" key="1">
    <source>
        <dbReference type="Pfam" id="PF00533"/>
    </source>
</evidence>
<dbReference type="InterPro" id="IPR001357">
    <property type="entry name" value="BRCT_dom"/>
</dbReference>
<dbReference type="Proteomes" id="UP000553948">
    <property type="component" value="Unassembled WGS sequence"/>
</dbReference>
<dbReference type="SUPFAM" id="SSF52113">
    <property type="entry name" value="BRCT domain"/>
    <property type="match status" value="1"/>
</dbReference>
<dbReference type="Gene3D" id="3.40.50.10190">
    <property type="entry name" value="BRCT domain"/>
    <property type="match status" value="1"/>
</dbReference>
<comment type="caution">
    <text evidence="2">The sequence shown here is derived from an EMBL/GenBank/DDBJ whole genome shotgun (WGS) entry which is preliminary data.</text>
</comment>
<sequence>MKKWQHLSELDHWQVPGSGNVSIIKFRYCDSKGVVTERELVQWSENSSYIQGRAGGDTFPKTFRKDRIVEYLLGEDLLLKEAAPPAPRPRPSDIAAAAASSNKAPINTSNGPNVILFTGFSASYRSELEMLAQGFGMKVVKTPSKSLTFLCYGDNAGPSKVTKAQETGAFIISAGDFLNLLETGELP</sequence>